<feature type="compositionally biased region" description="Basic residues" evidence="1">
    <location>
        <begin position="145"/>
        <end position="158"/>
    </location>
</feature>
<comment type="caution">
    <text evidence="2">The sequence shown here is derived from an EMBL/GenBank/DDBJ whole genome shotgun (WGS) entry which is preliminary data.</text>
</comment>
<sequence>MPAFSRLQLAAALIEYDNDPDDPNPSRKAQDSAIFVRLRTRDPARARKLSGYDHHRVTPNHLGVQLPVNDAASARVSTHQRRSLLDTRTSRGSVDLLRNPFGGDDIAESEAGGEHEQGSDEEPEVDLEAWGMTNFLGDKEDLSRSRQRMHQRERRRSRAQSEILPNPYSPDESAPRPAFLQHNSRAKSLGGIGDNLEPFSGLLVASEADFRRRTISAPLDPAGRITPDFQKPLSQGSPKLLPNRSALDLHPLAPSPNHIPFPTGTPEPERDEETNMFELPLTAPTSRFDPKVSRLRATSQGSIHSQVKPNQDGNLPSDNSQDDIFAAFSDRASRFDPGSLMDNIRPLSMASFGGTMGTLGIPGENNRSPSPGRTSHADMRMGHTRTISNASLGSRLPPENEQELAEEANHPPRRFSRLDLLRPKLLIMPTPLQGTEEQAIPPPIDVPAGFQLATLGPPLPNIAEPKPNSLTPNPRTSLTLSQLTFRNSLMNDGQRDVTFVDIERNLRRAEKDGEQIVQEQDIEGEIAQEQRQSHGRPAGKLYGRSLMDELQARKEKIKSKQRVFTGDQRPSMMSRGQVRRSGTLIDPSTLRDRPSPQGQGQGQGQDEKTDLQRRPSKSKPLLNFDADPRGNRPSGNDKSNNSVFGVDQLWERELQRLKIIEAAEKEQEEENRLREAEKAAKKAKKKRKDGLAQTPAAEIPPQPAQRMSVVPDLPPTLPDIPKTAARRAPRPVEDESESEADSEASARAAKANAAKMARMISPSQGWLSSDDEGGHRKKQITAPPKLPSDSDEDLPLSTLAQVGALRPRLPARNSDSEDEQPLSQVLQKKSVLSLPDFGVGHFNLNTAQAVPTMREDEEEEDDVPLAVRHPRGQSMFMQSHGDDDDDKPLALKQFETQQQQQAQYHNLLAQQQMMMMQPAMSMPFAAPSMMNGFSPFMMAPPPIYAPQPVLPDAAKFQSVDRWRHGVEN</sequence>
<feature type="compositionally biased region" description="Polar residues" evidence="1">
    <location>
        <begin position="633"/>
        <end position="643"/>
    </location>
</feature>
<feature type="compositionally biased region" description="Pro residues" evidence="1">
    <location>
        <begin position="253"/>
        <end position="265"/>
    </location>
</feature>
<feature type="region of interest" description="Disordered" evidence="1">
    <location>
        <begin position="78"/>
        <end position="124"/>
    </location>
</feature>
<dbReference type="AlphaFoldDB" id="A0AAV5A1T1"/>
<proteinExistence type="predicted"/>
<feature type="region of interest" description="Disordered" evidence="1">
    <location>
        <begin position="219"/>
        <end position="319"/>
    </location>
</feature>
<evidence type="ECO:0000313" key="3">
    <source>
        <dbReference type="Proteomes" id="UP001050691"/>
    </source>
</evidence>
<feature type="region of interest" description="Disordered" evidence="1">
    <location>
        <begin position="664"/>
        <end position="824"/>
    </location>
</feature>
<feature type="compositionally biased region" description="Polar residues" evidence="1">
    <location>
        <begin position="296"/>
        <end position="319"/>
    </location>
</feature>
<name>A0AAV5A1T1_9AGAM</name>
<feature type="region of interest" description="Disordered" evidence="1">
    <location>
        <begin position="136"/>
        <end position="178"/>
    </location>
</feature>
<reference evidence="2" key="1">
    <citation type="submission" date="2021-10" db="EMBL/GenBank/DDBJ databases">
        <title>De novo Genome Assembly of Clathrus columnatus (Basidiomycota, Fungi) Using Illumina and Nanopore Sequence Data.</title>
        <authorList>
            <person name="Ogiso-Tanaka E."/>
            <person name="Itagaki H."/>
            <person name="Hosoya T."/>
            <person name="Hosaka K."/>
        </authorList>
    </citation>
    <scope>NUCLEOTIDE SEQUENCE</scope>
    <source>
        <strain evidence="2">MO-923</strain>
    </source>
</reference>
<organism evidence="2 3">
    <name type="scientific">Clathrus columnatus</name>
    <dbReference type="NCBI Taxonomy" id="1419009"/>
    <lineage>
        <taxon>Eukaryota</taxon>
        <taxon>Fungi</taxon>
        <taxon>Dikarya</taxon>
        <taxon>Basidiomycota</taxon>
        <taxon>Agaricomycotina</taxon>
        <taxon>Agaricomycetes</taxon>
        <taxon>Phallomycetidae</taxon>
        <taxon>Phallales</taxon>
        <taxon>Clathraceae</taxon>
        <taxon>Clathrus</taxon>
    </lineage>
</organism>
<feature type="region of interest" description="Disordered" evidence="1">
    <location>
        <begin position="355"/>
        <end position="409"/>
    </location>
</feature>
<feature type="region of interest" description="Disordered" evidence="1">
    <location>
        <begin position="555"/>
        <end position="648"/>
    </location>
</feature>
<dbReference type="EMBL" id="BPWL01000002">
    <property type="protein sequence ID" value="GJJ07178.1"/>
    <property type="molecule type" value="Genomic_DNA"/>
</dbReference>
<keyword evidence="3" id="KW-1185">Reference proteome</keyword>
<protein>
    <submittedName>
        <fullName evidence="2">Uncharacterized protein</fullName>
    </submittedName>
</protein>
<feature type="compositionally biased region" description="Basic and acidic residues" evidence="1">
    <location>
        <begin position="664"/>
        <end position="680"/>
    </location>
</feature>
<evidence type="ECO:0000313" key="2">
    <source>
        <dbReference type="EMBL" id="GJJ07178.1"/>
    </source>
</evidence>
<gene>
    <name evidence="2" type="ORF">Clacol_001378</name>
</gene>
<evidence type="ECO:0000256" key="1">
    <source>
        <dbReference type="SAM" id="MobiDB-lite"/>
    </source>
</evidence>
<accession>A0AAV5A1T1</accession>
<feature type="compositionally biased region" description="Low complexity" evidence="1">
    <location>
        <begin position="743"/>
        <end position="759"/>
    </location>
</feature>
<dbReference type="Proteomes" id="UP001050691">
    <property type="component" value="Unassembled WGS sequence"/>
</dbReference>